<gene>
    <name evidence="1" type="ORF">AAFF_G00346040</name>
</gene>
<evidence type="ECO:0000313" key="1">
    <source>
        <dbReference type="EMBL" id="KAJ8403736.1"/>
    </source>
</evidence>
<dbReference type="EMBL" id="JAINUG010000056">
    <property type="protein sequence ID" value="KAJ8403736.1"/>
    <property type="molecule type" value="Genomic_DNA"/>
</dbReference>
<dbReference type="AlphaFoldDB" id="A0AAD7WNN0"/>
<accession>A0AAD7WNN0</accession>
<reference evidence="1" key="1">
    <citation type="journal article" date="2023" name="Science">
        <title>Genome structures resolve the early diversification of teleost fishes.</title>
        <authorList>
            <person name="Parey E."/>
            <person name="Louis A."/>
            <person name="Montfort J."/>
            <person name="Bouchez O."/>
            <person name="Roques C."/>
            <person name="Iampietro C."/>
            <person name="Lluch J."/>
            <person name="Castinel A."/>
            <person name="Donnadieu C."/>
            <person name="Desvignes T."/>
            <person name="Floi Bucao C."/>
            <person name="Jouanno E."/>
            <person name="Wen M."/>
            <person name="Mejri S."/>
            <person name="Dirks R."/>
            <person name="Jansen H."/>
            <person name="Henkel C."/>
            <person name="Chen W.J."/>
            <person name="Zahm M."/>
            <person name="Cabau C."/>
            <person name="Klopp C."/>
            <person name="Thompson A.W."/>
            <person name="Robinson-Rechavi M."/>
            <person name="Braasch I."/>
            <person name="Lecointre G."/>
            <person name="Bobe J."/>
            <person name="Postlethwait J.H."/>
            <person name="Berthelot C."/>
            <person name="Roest Crollius H."/>
            <person name="Guiguen Y."/>
        </authorList>
    </citation>
    <scope>NUCLEOTIDE SEQUENCE</scope>
    <source>
        <strain evidence="1">NC1722</strain>
    </source>
</reference>
<evidence type="ECO:0000313" key="2">
    <source>
        <dbReference type="Proteomes" id="UP001221898"/>
    </source>
</evidence>
<proteinExistence type="predicted"/>
<dbReference type="Proteomes" id="UP001221898">
    <property type="component" value="Unassembled WGS sequence"/>
</dbReference>
<organism evidence="1 2">
    <name type="scientific">Aldrovandia affinis</name>
    <dbReference type="NCBI Taxonomy" id="143900"/>
    <lineage>
        <taxon>Eukaryota</taxon>
        <taxon>Metazoa</taxon>
        <taxon>Chordata</taxon>
        <taxon>Craniata</taxon>
        <taxon>Vertebrata</taxon>
        <taxon>Euteleostomi</taxon>
        <taxon>Actinopterygii</taxon>
        <taxon>Neopterygii</taxon>
        <taxon>Teleostei</taxon>
        <taxon>Notacanthiformes</taxon>
        <taxon>Halosauridae</taxon>
        <taxon>Aldrovandia</taxon>
    </lineage>
</organism>
<protein>
    <submittedName>
        <fullName evidence="1">Uncharacterized protein</fullName>
    </submittedName>
</protein>
<sequence>MGGDAPPLLTANQKRWWRVGSPFPPARVCVWTLDVPSNETGSHKLCWSPCRRLYSYLLLVDGGDSNTHNADISVLNRIYLISRLNRPPVRAPVGKSLDFYLCVYVYGVCVCVCVRVEGVFECAQCSVHQWPSMF</sequence>
<comment type="caution">
    <text evidence="1">The sequence shown here is derived from an EMBL/GenBank/DDBJ whole genome shotgun (WGS) entry which is preliminary data.</text>
</comment>
<name>A0AAD7WNN0_9TELE</name>
<keyword evidence="2" id="KW-1185">Reference proteome</keyword>